<dbReference type="GO" id="GO:0004386">
    <property type="term" value="F:helicase activity"/>
    <property type="evidence" value="ECO:0007669"/>
    <property type="project" value="UniProtKB-KW"/>
</dbReference>
<dbReference type="PROSITE" id="PS51194">
    <property type="entry name" value="HELICASE_CTER"/>
    <property type="match status" value="1"/>
</dbReference>
<dbReference type="Pfam" id="PF04851">
    <property type="entry name" value="ResIII"/>
    <property type="match status" value="1"/>
</dbReference>
<sequence length="1038" mass="115242">MGDAPTGLYEHLVTDRLNKDLAATAPDLVQLGTLDPADAHETLTRHIAELASRALRAGGGSDASAISRQVELANRIVAAIGDLSPDVADMDDAVADPARTLLAIAPPSGVPGPASFPERPAVPLSTSALLVNGRGQPRIGYEVTRELASADRVDLLCAFIKWHGLRVLEDALTDLRERSVRLRVITTTYMGATDQRALDRLVELGADVKVSYETRTTRLHAKAWLFHRDTGMSTAYVGSSNLSRTALIDGLEWNVRLSNVEQSHLLTTFAETFDSYWADPSFETYEPSRDGDRLRQAIAAERGGPSDLPIEIATLDVRPFGYQQEILDELQAEREVHDRWRNLVVMATGTGKTVVSALDYRRLRTAGTVERVLFIAHREELLVQSLSTFRHVLRQGDFGELFVGGQRPREWRHVFGSVQSLTQFDLAELNPSHFDMVIVDEFHHAEAATYRRLLEHLQPKVLLGLTATPERTDGADVRGWFGGRTAVELRLWEALEQGLLAPFQYFGIHDDVALDQLRWRRGRGYDVGELTDVYTGNDKRVRLVLQAVHDKVADPRQMRALGFCVSIQHAQYMAERFTAAGIHSLAVTSTTSREERAAALTALRDRTVNVLFAVDLFNEGLDVPAVDTVLFLRPTESATVFLQQLGRGLRLSEDKACLTVLDFIGAQRKEFRFDLRFRALTGTSRRGLQRVVEQGFPTLPAGCHIELDRVAQRIVLDNIKQSLNVSWKGLVAEASGAQTPALADFLEETGVELEDLYRGSGRSWLDLKRAAGWDDSVPGPDDATLRAAFGRMLHIDDLERLRALRELLDAASARSEVDGSERMRRLAAMLHFSLWGSRTPFSSVETSLERLLANPGRARELTELSGVLHDRIHRVTPALEVAGDRPLHVHARYSRDEALAAFGMEDLNGTWGSGVRWVPGDQADVFFVTLVKTEAHFSPTTMYADHAISPTLFQWESQNVTAERSATGQRYINHRGMGTSVHLFVRESKTADGTLGTPPYLYAGPMSYVSHAGERPMRILWRLEHALPADVFHAAKVA</sequence>
<dbReference type="SUPFAM" id="SSF56024">
    <property type="entry name" value="Phospholipase D/nuclease"/>
    <property type="match status" value="1"/>
</dbReference>
<dbReference type="Pfam" id="PF00271">
    <property type="entry name" value="Helicase_C"/>
    <property type="match status" value="1"/>
</dbReference>
<proteinExistence type="predicted"/>
<keyword evidence="3" id="KW-0347">Helicase</keyword>
<dbReference type="PANTHER" id="PTHR47962:SF7">
    <property type="entry name" value="MITOCHONDRIAL ATP-DEPENDENT HELICASE IRC3-RELATED"/>
    <property type="match status" value="1"/>
</dbReference>
<gene>
    <name evidence="3" type="ORF">SAMN06893097_10859</name>
</gene>
<dbReference type="InterPro" id="IPR027417">
    <property type="entry name" value="P-loop_NTPase"/>
</dbReference>
<organism evidence="3 4">
    <name type="scientific">Geodermatophilus sabuli</name>
    <dbReference type="NCBI Taxonomy" id="1564158"/>
    <lineage>
        <taxon>Bacteria</taxon>
        <taxon>Bacillati</taxon>
        <taxon>Actinomycetota</taxon>
        <taxon>Actinomycetes</taxon>
        <taxon>Geodermatophilales</taxon>
        <taxon>Geodermatophilaceae</taxon>
        <taxon>Geodermatophilus</taxon>
    </lineage>
</organism>
<feature type="domain" description="Helicase C-terminal" evidence="2">
    <location>
        <begin position="544"/>
        <end position="699"/>
    </location>
</feature>
<dbReference type="Proteomes" id="UP000219514">
    <property type="component" value="Unassembled WGS sequence"/>
</dbReference>
<accession>A0A285EHM5</accession>
<dbReference type="RefSeq" id="WP_097207659.1">
    <property type="nucleotide sequence ID" value="NZ_JACHXB010000007.1"/>
</dbReference>
<keyword evidence="3" id="KW-0378">Hydrolase</keyword>
<dbReference type="GO" id="GO:0003677">
    <property type="term" value="F:DNA binding"/>
    <property type="evidence" value="ECO:0007669"/>
    <property type="project" value="InterPro"/>
</dbReference>
<evidence type="ECO:0000259" key="1">
    <source>
        <dbReference type="PROSITE" id="PS51192"/>
    </source>
</evidence>
<feature type="domain" description="Helicase ATP-binding" evidence="1">
    <location>
        <begin position="333"/>
        <end position="473"/>
    </location>
</feature>
<keyword evidence="3" id="KW-0547">Nucleotide-binding</keyword>
<evidence type="ECO:0000313" key="3">
    <source>
        <dbReference type="EMBL" id="SNX97694.1"/>
    </source>
</evidence>
<dbReference type="InterPro" id="IPR001650">
    <property type="entry name" value="Helicase_C-like"/>
</dbReference>
<dbReference type="PROSITE" id="PS51192">
    <property type="entry name" value="HELICASE_ATP_BIND_1"/>
    <property type="match status" value="1"/>
</dbReference>
<dbReference type="CDD" id="cd09203">
    <property type="entry name" value="PLDc_N_DEXD_b1"/>
    <property type="match status" value="1"/>
</dbReference>
<dbReference type="InterPro" id="IPR025202">
    <property type="entry name" value="PLD-like_dom"/>
</dbReference>
<dbReference type="CDD" id="cd18032">
    <property type="entry name" value="DEXHc_RE_I_III_res"/>
    <property type="match status" value="1"/>
</dbReference>
<dbReference type="SMART" id="SM00490">
    <property type="entry name" value="HELICc"/>
    <property type="match status" value="1"/>
</dbReference>
<keyword evidence="3" id="KW-0067">ATP-binding</keyword>
<dbReference type="OrthoDB" id="9776021at2"/>
<dbReference type="InterPro" id="IPR021835">
    <property type="entry name" value="DUF3427"/>
</dbReference>
<dbReference type="InterPro" id="IPR052511">
    <property type="entry name" value="ATP-dep_Helicase"/>
</dbReference>
<dbReference type="SMART" id="SM00487">
    <property type="entry name" value="DEXDc"/>
    <property type="match status" value="1"/>
</dbReference>
<dbReference type="SUPFAM" id="SSF52540">
    <property type="entry name" value="P-loop containing nucleoside triphosphate hydrolases"/>
    <property type="match status" value="1"/>
</dbReference>
<protein>
    <submittedName>
        <fullName evidence="3">Superfamily II DNA or RNA helicase</fullName>
    </submittedName>
</protein>
<dbReference type="InterPro" id="IPR014001">
    <property type="entry name" value="Helicase_ATP-bd"/>
</dbReference>
<dbReference type="Pfam" id="PF11907">
    <property type="entry name" value="DUF3427"/>
    <property type="match status" value="1"/>
</dbReference>
<dbReference type="PANTHER" id="PTHR47962">
    <property type="entry name" value="ATP-DEPENDENT HELICASE LHR-RELATED-RELATED"/>
    <property type="match status" value="1"/>
</dbReference>
<name>A0A285EHM5_9ACTN</name>
<evidence type="ECO:0000259" key="2">
    <source>
        <dbReference type="PROSITE" id="PS51194"/>
    </source>
</evidence>
<dbReference type="EMBL" id="OBDO01000008">
    <property type="protein sequence ID" value="SNX97694.1"/>
    <property type="molecule type" value="Genomic_DNA"/>
</dbReference>
<dbReference type="GO" id="GO:0005524">
    <property type="term" value="F:ATP binding"/>
    <property type="evidence" value="ECO:0007669"/>
    <property type="project" value="InterPro"/>
</dbReference>
<dbReference type="Gene3D" id="3.30.870.10">
    <property type="entry name" value="Endonuclease Chain A"/>
    <property type="match status" value="1"/>
</dbReference>
<dbReference type="GO" id="GO:0016887">
    <property type="term" value="F:ATP hydrolysis activity"/>
    <property type="evidence" value="ECO:0007669"/>
    <property type="project" value="TreeGrafter"/>
</dbReference>
<evidence type="ECO:0000313" key="4">
    <source>
        <dbReference type="Proteomes" id="UP000219514"/>
    </source>
</evidence>
<dbReference type="Pfam" id="PF13091">
    <property type="entry name" value="PLDc_2"/>
    <property type="match status" value="1"/>
</dbReference>
<dbReference type="AlphaFoldDB" id="A0A285EHM5"/>
<dbReference type="Gene3D" id="3.40.50.300">
    <property type="entry name" value="P-loop containing nucleotide triphosphate hydrolases"/>
    <property type="match status" value="2"/>
</dbReference>
<dbReference type="CDD" id="cd18799">
    <property type="entry name" value="SF2_C_EcoAI-like"/>
    <property type="match status" value="1"/>
</dbReference>
<reference evidence="3 4" key="1">
    <citation type="submission" date="2017-09" db="EMBL/GenBank/DDBJ databases">
        <authorList>
            <person name="Ehlers B."/>
            <person name="Leendertz F.H."/>
        </authorList>
    </citation>
    <scope>NUCLEOTIDE SEQUENCE [LARGE SCALE GENOMIC DNA]</scope>
    <source>
        <strain evidence="3 4">DSM 46844</strain>
    </source>
</reference>
<keyword evidence="4" id="KW-1185">Reference proteome</keyword>
<dbReference type="InterPro" id="IPR006935">
    <property type="entry name" value="Helicase/UvrB_N"/>
</dbReference>